<feature type="region of interest" description="Disordered" evidence="1">
    <location>
        <begin position="1716"/>
        <end position="1740"/>
    </location>
</feature>
<evidence type="ECO:0000313" key="3">
    <source>
        <dbReference type="Proteomes" id="UP000311919"/>
    </source>
</evidence>
<evidence type="ECO:0000313" key="2">
    <source>
        <dbReference type="EMBL" id="TNN15666.1"/>
    </source>
</evidence>
<dbReference type="EMBL" id="SKCS01000143">
    <property type="protein sequence ID" value="TNN15663.1"/>
    <property type="molecule type" value="Genomic_DNA"/>
</dbReference>
<dbReference type="GO" id="GO:0061138">
    <property type="term" value="P:morphogenesis of a branching epithelium"/>
    <property type="evidence" value="ECO:0007669"/>
    <property type="project" value="InterPro"/>
</dbReference>
<sequence>MGSSFSSLNKSWGCTSLGNPGNRNSRKELTGLCRCPKNCSPGYTLPSPSRKKTSSLPVDELSTSIITSPAAISTYSCTCKNSLVHHHINTDSHSSNVDRSHQLDGVSSQGFIPTDFSIPVRVPIPQSELNHEQHWIGQAQCIEDIGKYADNEKSKKERIYTGLLTLTDCAIRQFRNFISSWSCNDLCCLYLEYEALYELQLLWKESIKTRLRAPTLKDDLSSLAEHGWCFNMYLIHNKSTREAHSYLLASRLSTFDDLLTSLNRGKPHKSSNKAVATTDHIIASTIAATTFFNNTTTSLTNKVSFSTHSSINSLSMSDRLGNQSFNLQPEKFPDLLSSSRLKLQDISSYDINNEMHHDHHRRKLPSVSVISSTSLIANTTTHDISDSSEMFLTNFLSQLYTGNDPKQLLSKPDLLHQPEMKDCLSSCSNLLKLYNFLLSTPQHKCLLSSDCELIFTCPSIFNFKSITLPCHAGILACRSGFLRRILLKRCKSNTTSNTTNNQSSMIHKIILDGTILPAHFSTVLLHFFYCDYLNLNEIANLLLIFNKQTLLNKLHFNWHSEHESSKKSSNHDHYHTCCKVFNNEDHHHLTTSTYSHTYSSSCTESDSGSFFTFIKFLLNTSEFYVKQFCLQCPFCLTHIIQLHPIGAILEFHRLSEVCEDLLAEAMNLSSVISENCDNSNWTNLSTAATTTTKIEGTFPVKMTPISLAVGLLKWIDEKSSSSSQEAFANTQLLRRHNNTAAASDSPTSSQQLRSNSDASSTMDNQFTIKSLDNNSHVSPYNETSFGFVYRHAIQCLRQNFTLLVRSPSTLRRLSPQQLCELLDSSLVQAPESDILAGLLCWAECQLKFGQNTGFDVKSAKEYSRDGVTTSQSDKSLSNPIYIEYQSILSSIIGDSSVIHCNDNTCTPSTTLSMVSKENDHSYFNHWLLLCSIGYNNLEDDMKRPTTSSIDCSVSITSPSCHLCHNTSSTATNNITTNKSSSESFLISHNLNKIIPCIQCIDLISIVSLLNDYHLLNYIQPAHLLSPMPNELANVLLRYYSNSPIHHHQKKNSAHNNSSIPHNTEYYESEALSHSPWNSLIQLTKSSQSICSETQFSFEKILSNPWSLSPAQFSEKYHWASLLTVDNVKGDDNLSKERKLDPVNATTTTTSDDTGANDDCVCCWNKHHLTEDSLTYGSVRKSWSDGSNLWCLNSNRMKPRSGISHPPRLYYPFLNEVRTLFIQKHAVHHQRLHLMKSNSLQCYSQQSSECTCWEFLLSRRFDQSCNLTNSSPNTTTKHIQSSCNKSFNTNHCQQPSYTTTNTTDISRDSHNLSSECDLSFLDLAKKRFGSKSYDNNNDNNNHHNNDFFTNKKFTICCDYKCRDFAYCLLPSSQWTSIIDYYVRLVREFMDDPISHHPCTNNNHIHHILRLRSLWKYGLPDSLENLLICRINEYMFMLQQPRQQYSYTTESCNLMKNNNTLTMVNNVFVTTIPTTNTTTMTTCTSTTSSSSVCNYSIPLIDKISCEHSIHHVLDSMNMTKESVMKTNNPSMVIPTTSVATRSLYSLPNSSNRINNVNKLVRNSNNNHHLASISKVSQSCSSFDKVILSPVSMNLKSSSSNKQLLLHIGSNKSFSSYKLSNNTHISSCCKEYQYLANSLKPCYHNSSCFPSCIIDQQHRCMQCCITSSITNTTTNCLNNLPTYFFNHPRHHQSNCIYSNSDYLLNDSLLSLSNNRTLKKNKSSHRHHSDLCRTSHGHQHRRQQCPQQPNISRCSYKVSSSELTTLSSPCYRKALFDCDELHRKLTYCPYMYSQPLHPASSLSSGISLVHLTSNDSHNRHTTAITTSINSVISSGSNYPVCDGHFASKLKLSTKKCRVNDNYDNHFQNTTYLPLLLTLPCNDNCNNHCHNYISSSFIRKSDPFSESTAYYSSSSSSSSSSSCSSSSSTTGFSPTNSSLLSGRSN</sequence>
<evidence type="ECO:0008006" key="4">
    <source>
        <dbReference type="Google" id="ProtNLM"/>
    </source>
</evidence>
<proteinExistence type="predicted"/>
<comment type="caution">
    <text evidence="2">The sequence shown here is derived from an EMBL/GenBank/DDBJ whole genome shotgun (WGS) entry which is preliminary data.</text>
</comment>
<protein>
    <recommendedName>
        <fullName evidence="4">BTB domain-containing protein</fullName>
    </recommendedName>
</protein>
<dbReference type="STRING" id="6182.A0A4Z2DGP3"/>
<name>A0A4Z2DGP3_SCHJA</name>
<dbReference type="PANTHER" id="PTHR16064:SF3">
    <property type="entry name" value="BTB_POZ DOMAIN-CONTAINING PROTEIN 7"/>
    <property type="match status" value="1"/>
</dbReference>
<evidence type="ECO:0000256" key="1">
    <source>
        <dbReference type="SAM" id="MobiDB-lite"/>
    </source>
</evidence>
<feature type="region of interest" description="Disordered" evidence="1">
    <location>
        <begin position="738"/>
        <end position="760"/>
    </location>
</feature>
<feature type="region of interest" description="Disordered" evidence="1">
    <location>
        <begin position="1901"/>
        <end position="1940"/>
    </location>
</feature>
<dbReference type="EMBL" id="SKCS01000143">
    <property type="protein sequence ID" value="TNN15666.1"/>
    <property type="molecule type" value="Genomic_DNA"/>
</dbReference>
<dbReference type="InterPro" id="IPR042345">
    <property type="entry name" value="Btbd7"/>
</dbReference>
<accession>A0A4Z2DGP3</accession>
<dbReference type="OrthoDB" id="2347980at2759"/>
<organism evidence="2 3">
    <name type="scientific">Schistosoma japonicum</name>
    <name type="common">Blood fluke</name>
    <dbReference type="NCBI Taxonomy" id="6182"/>
    <lineage>
        <taxon>Eukaryota</taxon>
        <taxon>Metazoa</taxon>
        <taxon>Spiralia</taxon>
        <taxon>Lophotrochozoa</taxon>
        <taxon>Platyhelminthes</taxon>
        <taxon>Trematoda</taxon>
        <taxon>Digenea</taxon>
        <taxon>Strigeidida</taxon>
        <taxon>Schistosomatoidea</taxon>
        <taxon>Schistosomatidae</taxon>
        <taxon>Schistosoma</taxon>
    </lineage>
</organism>
<dbReference type="Proteomes" id="UP000311919">
    <property type="component" value="Unassembled WGS sequence"/>
</dbReference>
<reference evidence="2 3" key="1">
    <citation type="submission" date="2019-03" db="EMBL/GenBank/DDBJ databases">
        <title>An improved genome assembly of the fluke Schistosoma japonicum.</title>
        <authorList>
            <person name="Hu W."/>
            <person name="Luo F."/>
            <person name="Yin M."/>
            <person name="Mo X."/>
            <person name="Sun C."/>
            <person name="Wu Q."/>
            <person name="Zhu B."/>
            <person name="Xiang M."/>
            <person name="Wang J."/>
            <person name="Wang Y."/>
            <person name="Zhang T."/>
            <person name="Xu B."/>
            <person name="Zheng H."/>
            <person name="Feng Z."/>
        </authorList>
    </citation>
    <scope>NUCLEOTIDE SEQUENCE [LARGE SCALE GENOMIC DNA]</scope>
    <source>
        <strain evidence="2">HuSjv2</strain>
        <tissue evidence="2">Worms</tissue>
    </source>
</reference>
<dbReference type="InterPro" id="IPR011333">
    <property type="entry name" value="SKP1/BTB/POZ_sf"/>
</dbReference>
<keyword evidence="3" id="KW-1185">Reference proteome</keyword>
<dbReference type="Gene3D" id="3.30.710.10">
    <property type="entry name" value="Potassium Channel Kv1.1, Chain A"/>
    <property type="match status" value="1"/>
</dbReference>
<gene>
    <name evidence="2" type="ORF">EWB00_001076</name>
</gene>
<dbReference type="PANTHER" id="PTHR16064">
    <property type="entry name" value="BTB POZ DOMAIN CONTAINING 7"/>
    <property type="match status" value="1"/>
</dbReference>
<feature type="compositionally biased region" description="Low complexity" evidence="1">
    <location>
        <begin position="1901"/>
        <end position="1933"/>
    </location>
</feature>